<feature type="non-terminal residue" evidence="2">
    <location>
        <position position="47"/>
    </location>
</feature>
<reference evidence="2" key="1">
    <citation type="submission" date="2021-06" db="EMBL/GenBank/DDBJ databases">
        <authorList>
            <person name="Kallberg Y."/>
            <person name="Tangrot J."/>
            <person name="Rosling A."/>
        </authorList>
    </citation>
    <scope>NUCLEOTIDE SEQUENCE</scope>
    <source>
        <strain evidence="2">MA453B</strain>
    </source>
</reference>
<protein>
    <submittedName>
        <fullName evidence="2">9572_t:CDS:1</fullName>
    </submittedName>
</protein>
<proteinExistence type="predicted"/>
<dbReference type="EMBL" id="CAJVPY010065833">
    <property type="protein sequence ID" value="CAG8825045.1"/>
    <property type="molecule type" value="Genomic_DNA"/>
</dbReference>
<feature type="non-terminal residue" evidence="2">
    <location>
        <position position="1"/>
    </location>
</feature>
<feature type="compositionally biased region" description="Polar residues" evidence="1">
    <location>
        <begin position="11"/>
        <end position="21"/>
    </location>
</feature>
<accession>A0A9N9KGF2</accession>
<evidence type="ECO:0000256" key="1">
    <source>
        <dbReference type="SAM" id="MobiDB-lite"/>
    </source>
</evidence>
<keyword evidence="3" id="KW-1185">Reference proteome</keyword>
<name>A0A9N9KGF2_9GLOM</name>
<gene>
    <name evidence="2" type="ORF">DERYTH_LOCUS27824</name>
</gene>
<feature type="compositionally biased region" description="Basic and acidic residues" evidence="1">
    <location>
        <begin position="1"/>
        <end position="10"/>
    </location>
</feature>
<dbReference type="AlphaFoldDB" id="A0A9N9KGF2"/>
<sequence length="47" mass="5538">KHKENAEKTKTPNNKLFINNATERTEKLQIYSEDNKRGSFEESEIIN</sequence>
<comment type="caution">
    <text evidence="2">The sequence shown here is derived from an EMBL/GenBank/DDBJ whole genome shotgun (WGS) entry which is preliminary data.</text>
</comment>
<evidence type="ECO:0000313" key="3">
    <source>
        <dbReference type="Proteomes" id="UP000789405"/>
    </source>
</evidence>
<feature type="region of interest" description="Disordered" evidence="1">
    <location>
        <begin position="1"/>
        <end position="21"/>
    </location>
</feature>
<dbReference type="Proteomes" id="UP000789405">
    <property type="component" value="Unassembled WGS sequence"/>
</dbReference>
<evidence type="ECO:0000313" key="2">
    <source>
        <dbReference type="EMBL" id="CAG8825045.1"/>
    </source>
</evidence>
<organism evidence="2 3">
    <name type="scientific">Dentiscutata erythropus</name>
    <dbReference type="NCBI Taxonomy" id="1348616"/>
    <lineage>
        <taxon>Eukaryota</taxon>
        <taxon>Fungi</taxon>
        <taxon>Fungi incertae sedis</taxon>
        <taxon>Mucoromycota</taxon>
        <taxon>Glomeromycotina</taxon>
        <taxon>Glomeromycetes</taxon>
        <taxon>Diversisporales</taxon>
        <taxon>Gigasporaceae</taxon>
        <taxon>Dentiscutata</taxon>
    </lineage>
</organism>